<organism evidence="2 3">
    <name type="scientific">Deinococcus roseus</name>
    <dbReference type="NCBI Taxonomy" id="392414"/>
    <lineage>
        <taxon>Bacteria</taxon>
        <taxon>Thermotogati</taxon>
        <taxon>Deinococcota</taxon>
        <taxon>Deinococci</taxon>
        <taxon>Deinococcales</taxon>
        <taxon>Deinococcaceae</taxon>
        <taxon>Deinococcus</taxon>
    </lineage>
</organism>
<evidence type="ECO:0000313" key="2">
    <source>
        <dbReference type="EMBL" id="GGJ53269.1"/>
    </source>
</evidence>
<proteinExistence type="predicted"/>
<feature type="transmembrane region" description="Helical" evidence="1">
    <location>
        <begin position="23"/>
        <end position="40"/>
    </location>
</feature>
<evidence type="ECO:0000313" key="3">
    <source>
        <dbReference type="Proteomes" id="UP000632222"/>
    </source>
</evidence>
<dbReference type="RefSeq" id="WP_189007103.1">
    <property type="nucleotide sequence ID" value="NZ_BMOD01000026.1"/>
</dbReference>
<name>A0ABQ2DG56_9DEIO</name>
<protein>
    <submittedName>
        <fullName evidence="2">Uncharacterized protein</fullName>
    </submittedName>
</protein>
<reference evidence="3" key="1">
    <citation type="journal article" date="2019" name="Int. J. Syst. Evol. Microbiol.">
        <title>The Global Catalogue of Microorganisms (GCM) 10K type strain sequencing project: providing services to taxonomists for standard genome sequencing and annotation.</title>
        <authorList>
            <consortium name="The Broad Institute Genomics Platform"/>
            <consortium name="The Broad Institute Genome Sequencing Center for Infectious Disease"/>
            <person name="Wu L."/>
            <person name="Ma J."/>
        </authorList>
    </citation>
    <scope>NUCLEOTIDE SEQUENCE [LARGE SCALE GENOMIC DNA]</scope>
    <source>
        <strain evidence="3">JCM 14370</strain>
    </source>
</reference>
<gene>
    <name evidence="2" type="ORF">GCM10008938_44090</name>
</gene>
<dbReference type="Proteomes" id="UP000632222">
    <property type="component" value="Unassembled WGS sequence"/>
</dbReference>
<accession>A0ABQ2DG56</accession>
<keyword evidence="1" id="KW-0812">Transmembrane</keyword>
<feature type="transmembrane region" description="Helical" evidence="1">
    <location>
        <begin position="46"/>
        <end position="67"/>
    </location>
</feature>
<keyword evidence="3" id="KW-1185">Reference proteome</keyword>
<keyword evidence="1" id="KW-0472">Membrane</keyword>
<keyword evidence="1" id="KW-1133">Transmembrane helix</keyword>
<comment type="caution">
    <text evidence="2">The sequence shown here is derived from an EMBL/GenBank/DDBJ whole genome shotgun (WGS) entry which is preliminary data.</text>
</comment>
<sequence>MLDSSSPLKEALRRTWISVQRRFSMLPGGAAVGVLLAWILKPTVLAVLSGALLGALLALLLIVALRFPKHHQRALRGE</sequence>
<evidence type="ECO:0000256" key="1">
    <source>
        <dbReference type="SAM" id="Phobius"/>
    </source>
</evidence>
<dbReference type="EMBL" id="BMOD01000026">
    <property type="protein sequence ID" value="GGJ53269.1"/>
    <property type="molecule type" value="Genomic_DNA"/>
</dbReference>